<dbReference type="InterPro" id="IPR013103">
    <property type="entry name" value="RVT_2"/>
</dbReference>
<feature type="domain" description="Reverse transcriptase Ty1/copia-type" evidence="1">
    <location>
        <begin position="13"/>
        <end position="69"/>
    </location>
</feature>
<protein>
    <recommendedName>
        <fullName evidence="1">Reverse transcriptase Ty1/copia-type domain-containing protein</fullName>
    </recommendedName>
</protein>
<evidence type="ECO:0000259" key="1">
    <source>
        <dbReference type="Pfam" id="PF07727"/>
    </source>
</evidence>
<name>A0AA88UHB8_9ASTE</name>
<proteinExistence type="predicted"/>
<organism evidence="2 3">
    <name type="scientific">Escallonia rubra</name>
    <dbReference type="NCBI Taxonomy" id="112253"/>
    <lineage>
        <taxon>Eukaryota</taxon>
        <taxon>Viridiplantae</taxon>
        <taxon>Streptophyta</taxon>
        <taxon>Embryophyta</taxon>
        <taxon>Tracheophyta</taxon>
        <taxon>Spermatophyta</taxon>
        <taxon>Magnoliopsida</taxon>
        <taxon>eudicotyledons</taxon>
        <taxon>Gunneridae</taxon>
        <taxon>Pentapetalae</taxon>
        <taxon>asterids</taxon>
        <taxon>campanulids</taxon>
        <taxon>Escalloniales</taxon>
        <taxon>Escalloniaceae</taxon>
        <taxon>Escallonia</taxon>
    </lineage>
</organism>
<comment type="caution">
    <text evidence="2">The sequence shown here is derived from an EMBL/GenBank/DDBJ whole genome shotgun (WGS) entry which is preliminary data.</text>
</comment>
<dbReference type="Pfam" id="PF07727">
    <property type="entry name" value="RVT_2"/>
    <property type="match status" value="1"/>
</dbReference>
<evidence type="ECO:0000313" key="2">
    <source>
        <dbReference type="EMBL" id="KAK2984974.1"/>
    </source>
</evidence>
<reference evidence="2" key="1">
    <citation type="submission" date="2022-12" db="EMBL/GenBank/DDBJ databases">
        <title>Draft genome assemblies for two species of Escallonia (Escalloniales).</title>
        <authorList>
            <person name="Chanderbali A."/>
            <person name="Dervinis C."/>
            <person name="Anghel I."/>
            <person name="Soltis D."/>
            <person name="Soltis P."/>
            <person name="Zapata F."/>
        </authorList>
    </citation>
    <scope>NUCLEOTIDE SEQUENCE</scope>
    <source>
        <strain evidence="2">UCBG92.1500</strain>
        <tissue evidence="2">Leaf</tissue>
    </source>
</reference>
<accession>A0AA88UHB8</accession>
<gene>
    <name evidence="2" type="ORF">RJ640_003708</name>
</gene>
<dbReference type="Proteomes" id="UP001187471">
    <property type="component" value="Unassembled WGS sequence"/>
</dbReference>
<keyword evidence="3" id="KW-1185">Reference proteome</keyword>
<sequence>MGKEISTIEANQTWTLQPLKQAIDSTWVYKVKYHPDGSIEHYKARVVAKGYNQIEDIDLNETFASVAKLIGQDV</sequence>
<dbReference type="EMBL" id="JAVXUO010001200">
    <property type="protein sequence ID" value="KAK2984974.1"/>
    <property type="molecule type" value="Genomic_DNA"/>
</dbReference>
<dbReference type="AlphaFoldDB" id="A0AA88UHB8"/>
<evidence type="ECO:0000313" key="3">
    <source>
        <dbReference type="Proteomes" id="UP001187471"/>
    </source>
</evidence>